<protein>
    <submittedName>
        <fullName evidence="2">Rna-directed dna polymerase from mobile element jockey-like</fullName>
    </submittedName>
</protein>
<reference evidence="3" key="2">
    <citation type="submission" date="2017-12" db="EMBL/GenBank/DDBJ databases">
        <title>Genome sequence of the Bar-tailed Godwit (Limosa lapponica baueri).</title>
        <authorList>
            <person name="Lima N.C.B."/>
            <person name="Parody-Merino A.M."/>
            <person name="Battley P.F."/>
            <person name="Fidler A.E."/>
            <person name="Prosdocimi F."/>
        </authorList>
    </citation>
    <scope>NUCLEOTIDE SEQUENCE [LARGE SCALE GENOMIC DNA]</scope>
</reference>
<accession>A0A2I0U2Y0</accession>
<dbReference type="Proteomes" id="UP000233556">
    <property type="component" value="Unassembled WGS sequence"/>
</dbReference>
<proteinExistence type="predicted"/>
<keyword evidence="2" id="KW-0808">Transferase</keyword>
<dbReference type="Pfam" id="PF00078">
    <property type="entry name" value="RVT_1"/>
    <property type="match status" value="1"/>
</dbReference>
<keyword evidence="2" id="KW-0695">RNA-directed DNA polymerase</keyword>
<dbReference type="AlphaFoldDB" id="A0A2I0U2Y0"/>
<keyword evidence="2" id="KW-0548">Nucleotidyltransferase</keyword>
<dbReference type="GO" id="GO:0003964">
    <property type="term" value="F:RNA-directed DNA polymerase activity"/>
    <property type="evidence" value="ECO:0007669"/>
    <property type="project" value="UniProtKB-KW"/>
</dbReference>
<evidence type="ECO:0000313" key="2">
    <source>
        <dbReference type="EMBL" id="PKU40379.1"/>
    </source>
</evidence>
<evidence type="ECO:0000313" key="3">
    <source>
        <dbReference type="Proteomes" id="UP000233556"/>
    </source>
</evidence>
<evidence type="ECO:0000259" key="1">
    <source>
        <dbReference type="Pfam" id="PF00078"/>
    </source>
</evidence>
<keyword evidence="3" id="KW-1185">Reference proteome</keyword>
<dbReference type="PANTHER" id="PTHR33332">
    <property type="entry name" value="REVERSE TRANSCRIPTASE DOMAIN-CONTAINING PROTEIN"/>
    <property type="match status" value="1"/>
</dbReference>
<organism evidence="2 3">
    <name type="scientific">Limosa lapponica baueri</name>
    <dbReference type="NCBI Taxonomy" id="1758121"/>
    <lineage>
        <taxon>Eukaryota</taxon>
        <taxon>Metazoa</taxon>
        <taxon>Chordata</taxon>
        <taxon>Craniata</taxon>
        <taxon>Vertebrata</taxon>
        <taxon>Euteleostomi</taxon>
        <taxon>Archelosauria</taxon>
        <taxon>Archosauria</taxon>
        <taxon>Dinosauria</taxon>
        <taxon>Saurischia</taxon>
        <taxon>Theropoda</taxon>
        <taxon>Coelurosauria</taxon>
        <taxon>Aves</taxon>
        <taxon>Neognathae</taxon>
        <taxon>Neoaves</taxon>
        <taxon>Charadriiformes</taxon>
        <taxon>Scolopacidae</taxon>
        <taxon>Limosa</taxon>
    </lineage>
</organism>
<feature type="domain" description="Reverse transcriptase" evidence="1">
    <location>
        <begin position="33"/>
        <end position="125"/>
    </location>
</feature>
<name>A0A2I0U2Y0_LIMLA</name>
<dbReference type="EMBL" id="KZ506285">
    <property type="protein sequence ID" value="PKU40379.1"/>
    <property type="molecule type" value="Genomic_DNA"/>
</dbReference>
<sequence length="129" mass="14532">MERKLLPNIPLYPGVWLLFENMQHKLSASPLCVSLTSMPGKVIEQILLESLLRHMENKEVIGDSQHGLTKGKLLLTNLVAFYDTATDLVDKGRATDVIYLDLCKAFETVPHDILVSKLESHGFDGWTIR</sequence>
<dbReference type="InterPro" id="IPR000477">
    <property type="entry name" value="RT_dom"/>
</dbReference>
<dbReference type="OrthoDB" id="10063195at2759"/>
<reference evidence="3" key="1">
    <citation type="submission" date="2017-11" db="EMBL/GenBank/DDBJ databases">
        <authorList>
            <person name="Lima N.C."/>
            <person name="Parody-Merino A.M."/>
            <person name="Battley P.F."/>
            <person name="Fidler A.E."/>
            <person name="Prosdocimi F."/>
        </authorList>
    </citation>
    <scope>NUCLEOTIDE SEQUENCE [LARGE SCALE GENOMIC DNA]</scope>
</reference>
<gene>
    <name evidence="2" type="ORF">llap_9310</name>
</gene>